<feature type="binding site" evidence="5">
    <location>
        <position position="335"/>
    </location>
    <ligand>
        <name>Zn(2+)</name>
        <dbReference type="ChEBI" id="CHEBI:29105"/>
    </ligand>
</feature>
<evidence type="ECO:0000256" key="1">
    <source>
        <dbReference type="ARBA" id="ARBA00022676"/>
    </source>
</evidence>
<organism evidence="7 8">
    <name type="scientific">Termititenax aidoneus</name>
    <dbReference type="NCBI Taxonomy" id="2218524"/>
    <lineage>
        <taxon>Bacteria</taxon>
        <taxon>Bacillati</taxon>
        <taxon>Candidatus Margulisiibacteriota</taxon>
        <taxon>Candidatus Termititenacia</taxon>
        <taxon>Candidatus Termititenacales</taxon>
        <taxon>Candidatus Termititenacaceae</taxon>
        <taxon>Candidatus Termititenax</taxon>
    </lineage>
</organism>
<dbReference type="GO" id="GO:0008479">
    <property type="term" value="F:tRNA-guanosine(34) queuine transglycosylase activity"/>
    <property type="evidence" value="ECO:0007669"/>
    <property type="project" value="UniProtKB-UniRule"/>
</dbReference>
<evidence type="ECO:0000256" key="3">
    <source>
        <dbReference type="ARBA" id="ARBA00022694"/>
    </source>
</evidence>
<evidence type="ECO:0000256" key="5">
    <source>
        <dbReference type="HAMAP-Rule" id="MF_00168"/>
    </source>
</evidence>
<feature type="binding site" evidence="5">
    <location>
        <position position="309"/>
    </location>
    <ligand>
        <name>Zn(2+)</name>
        <dbReference type="ChEBI" id="CHEBI:29105"/>
    </ligand>
</feature>
<feature type="region of interest" description="RNA binding" evidence="5">
    <location>
        <begin position="247"/>
        <end position="253"/>
    </location>
</feature>
<dbReference type="PANTHER" id="PTHR46499">
    <property type="entry name" value="QUEUINE TRNA-RIBOSYLTRANSFERASE"/>
    <property type="match status" value="1"/>
</dbReference>
<dbReference type="SUPFAM" id="SSF51713">
    <property type="entry name" value="tRNA-guanine transglycosylase"/>
    <property type="match status" value="1"/>
</dbReference>
<dbReference type="Proteomes" id="UP000269352">
    <property type="component" value="Unassembled WGS sequence"/>
</dbReference>
<keyword evidence="5" id="KW-0479">Metal-binding</keyword>
<comment type="pathway">
    <text evidence="5">tRNA modification; tRNA-queuosine biosynthesis.</text>
</comment>
<feature type="binding site" evidence="5">
    <location>
        <position position="306"/>
    </location>
    <ligand>
        <name>Zn(2+)</name>
        <dbReference type="ChEBI" id="CHEBI:29105"/>
    </ligand>
</feature>
<comment type="catalytic activity">
    <reaction evidence="5">
        <text>7-aminomethyl-7-carbaguanine + guanosine(34) in tRNA = 7-aminomethyl-7-carbaguanosine(34) in tRNA + guanine</text>
        <dbReference type="Rhea" id="RHEA:24104"/>
        <dbReference type="Rhea" id="RHEA-COMP:10341"/>
        <dbReference type="Rhea" id="RHEA-COMP:10342"/>
        <dbReference type="ChEBI" id="CHEBI:16235"/>
        <dbReference type="ChEBI" id="CHEBI:58703"/>
        <dbReference type="ChEBI" id="CHEBI:74269"/>
        <dbReference type="ChEBI" id="CHEBI:82833"/>
        <dbReference type="EC" id="2.4.2.29"/>
    </reaction>
</comment>
<comment type="function">
    <text evidence="5">Catalyzes the base-exchange of a guanine (G) residue with the queuine precursor 7-aminomethyl-7-deazaguanine (PreQ1) at position 34 (anticodon wobble position) in tRNAs with GU(N) anticodons (tRNA-Asp, -Asn, -His and -Tyr). Catalysis occurs through a double-displacement mechanism. The nucleophile active site attacks the C1' of nucleotide 34 to detach the guanine base from the RNA, forming a covalent enzyme-RNA intermediate. The proton acceptor active site deprotonates the incoming PreQ1, allowing a nucleophilic attack on the C1' of the ribose to form the product. After dissociation, two additional enzymatic reactions on the tRNA convert PreQ1 to queuine (Q), resulting in the hypermodified nucleoside queuosine (7-(((4,5-cis-dihydroxy-2-cyclopenten-1-yl)amino)methyl)-7-deazaguanosine).</text>
</comment>
<dbReference type="NCBIfam" id="TIGR00449">
    <property type="entry name" value="tgt_general"/>
    <property type="match status" value="1"/>
</dbReference>
<proteinExistence type="inferred from homology"/>
<dbReference type="InterPro" id="IPR004803">
    <property type="entry name" value="TGT"/>
</dbReference>
<evidence type="ECO:0000313" key="7">
    <source>
        <dbReference type="EMBL" id="GBR72590.1"/>
    </source>
</evidence>
<feature type="binding site" evidence="5">
    <location>
        <position position="216"/>
    </location>
    <ligand>
        <name>substrate</name>
    </ligand>
</feature>
<dbReference type="PANTHER" id="PTHR46499:SF1">
    <property type="entry name" value="QUEUINE TRNA-RIBOSYLTRANSFERASE"/>
    <property type="match status" value="1"/>
</dbReference>
<dbReference type="EMBL" id="BGZN01000001">
    <property type="protein sequence ID" value="GBR72590.1"/>
    <property type="molecule type" value="Genomic_DNA"/>
</dbReference>
<keyword evidence="8" id="KW-1185">Reference proteome</keyword>
<evidence type="ECO:0000256" key="2">
    <source>
        <dbReference type="ARBA" id="ARBA00022679"/>
    </source>
</evidence>
<gene>
    <name evidence="5 7" type="primary">tgt</name>
    <name evidence="7" type="ORF">NO1_0098</name>
</gene>
<dbReference type="HAMAP" id="MF_00168">
    <property type="entry name" value="Q_tRNA_Tgt"/>
    <property type="match status" value="1"/>
</dbReference>
<evidence type="ECO:0000313" key="8">
    <source>
        <dbReference type="Proteomes" id="UP000269352"/>
    </source>
</evidence>
<feature type="region of interest" description="RNA binding; important for wobble base 34 recognition" evidence="5">
    <location>
        <begin position="271"/>
        <end position="275"/>
    </location>
</feature>
<reference evidence="7 8" key="1">
    <citation type="journal article" date="2019" name="ISME J.">
        <title>Genome analyses of uncultured TG2/ZB3 bacteria in 'Margulisbacteria' specifically attached to ectosymbiotic spirochetes of protists in the termite gut.</title>
        <authorList>
            <person name="Utami Y.D."/>
            <person name="Kuwahara H."/>
            <person name="Igai K."/>
            <person name="Murakami T."/>
            <person name="Sugaya K."/>
            <person name="Morikawa T."/>
            <person name="Nagura Y."/>
            <person name="Yuki M."/>
            <person name="Deevong P."/>
            <person name="Inoue T."/>
            <person name="Kihara K."/>
            <person name="Lo N."/>
            <person name="Yamada A."/>
            <person name="Ohkuma M."/>
            <person name="Hongoh Y."/>
        </authorList>
    </citation>
    <scope>NUCLEOTIDE SEQUENCE [LARGE SCALE GENOMIC DNA]</scope>
    <source>
        <strain evidence="7">NkOx7-01</strain>
    </source>
</reference>
<dbReference type="AlphaFoldDB" id="A0A388T7E3"/>
<feature type="binding site" evidence="5">
    <location>
        <position position="189"/>
    </location>
    <ligand>
        <name>substrate</name>
    </ligand>
</feature>
<feature type="binding site" evidence="5">
    <location>
        <begin position="91"/>
        <end position="95"/>
    </location>
    <ligand>
        <name>substrate</name>
    </ligand>
</feature>
<keyword evidence="2 5" id="KW-0808">Transferase</keyword>
<keyword evidence="1 5" id="KW-0328">Glycosyltransferase</keyword>
<comment type="subunit">
    <text evidence="5">Homodimer. Within each dimer, one monomer is responsible for RNA recognition and catalysis, while the other monomer binds to the replacement base PreQ1.</text>
</comment>
<evidence type="ECO:0000259" key="6">
    <source>
        <dbReference type="Pfam" id="PF01702"/>
    </source>
</evidence>
<dbReference type="NCBIfam" id="TIGR00430">
    <property type="entry name" value="Q_tRNA_tgt"/>
    <property type="match status" value="1"/>
</dbReference>
<dbReference type="InterPro" id="IPR050076">
    <property type="entry name" value="ArchSynthase1/Queuine_TRR"/>
</dbReference>
<feature type="active site" description="Nucleophile" evidence="5">
    <location>
        <position position="266"/>
    </location>
</feature>
<comment type="similarity">
    <text evidence="5">Belongs to the queuine tRNA-ribosyltransferase family.</text>
</comment>
<feature type="binding site" evidence="5">
    <location>
        <position position="146"/>
    </location>
    <ligand>
        <name>substrate</name>
    </ligand>
</feature>
<keyword evidence="3 5" id="KW-0819">tRNA processing</keyword>
<evidence type="ECO:0000256" key="4">
    <source>
        <dbReference type="ARBA" id="ARBA00022785"/>
    </source>
</evidence>
<dbReference type="UniPathway" id="UPA00392"/>
<dbReference type="GO" id="GO:0005829">
    <property type="term" value="C:cytosol"/>
    <property type="evidence" value="ECO:0007669"/>
    <property type="project" value="TreeGrafter"/>
</dbReference>
<dbReference type="InterPro" id="IPR036511">
    <property type="entry name" value="TGT-like_sf"/>
</dbReference>
<keyword evidence="4 5" id="KW-0671">Queuosine biosynthesis</keyword>
<feature type="domain" description="tRNA-guanine(15) transglycosylase-like" evidence="6">
    <location>
        <begin position="13"/>
        <end position="355"/>
    </location>
</feature>
<name>A0A388T7E3_TERA1</name>
<feature type="binding site" evidence="5">
    <location>
        <position position="304"/>
    </location>
    <ligand>
        <name>Zn(2+)</name>
        <dbReference type="ChEBI" id="CHEBI:29105"/>
    </ligand>
</feature>
<dbReference type="EC" id="2.4.2.29" evidence="5"/>
<dbReference type="Gene3D" id="3.20.20.105">
    <property type="entry name" value="Queuine tRNA-ribosyltransferase-like"/>
    <property type="match status" value="1"/>
</dbReference>
<dbReference type="InterPro" id="IPR002616">
    <property type="entry name" value="tRNA_ribo_trans-like"/>
</dbReference>
<dbReference type="GO" id="GO:0008616">
    <property type="term" value="P:tRNA queuosine(34) biosynthetic process"/>
    <property type="evidence" value="ECO:0007669"/>
    <property type="project" value="UniProtKB-UniRule"/>
</dbReference>
<comment type="caution">
    <text evidence="7">The sequence shown here is derived from an EMBL/GenBank/DDBJ whole genome shotgun (WGS) entry which is preliminary data.</text>
</comment>
<dbReference type="GO" id="GO:0046872">
    <property type="term" value="F:metal ion binding"/>
    <property type="evidence" value="ECO:0007669"/>
    <property type="project" value="UniProtKB-KW"/>
</dbReference>
<sequence length="356" mass="39478">MKFTLVHKSARSGARAGLLETVHGAIETPVFMPVGTLGAVKALTPELTAEQGAQIILSNTYHLFLRPGADLIARAGGLHKFMHWDKPILTDSGGFQVFSLAKLCKITQDGVEFRSPFDGGVKHKFTPELVVDIQRQLGSDIMMPLDVCSPHTAAKEKVAEDLRLTLDWEKRALEHFAQNQVQAFFGIVQGGLHEDLRQESAEYLRGLDFAGYAIGGVSVGEPEADLYRVAQYTAALLPPDKPRYLMGVGLPQNLQQCVPFGIDMFDAVLPTRLARHNTFFAPDGLENILNAKSAADFAPLVETCDCYACRHFSRAYIRHLAQAKEILAIILMTIHNIRYLVNLTRDLRRKILNDEI</sequence>
<accession>A0A388T7E3</accession>
<protein>
    <recommendedName>
        <fullName evidence="5">Queuine tRNA-ribosyltransferase</fullName>
        <ecNumber evidence="5">2.4.2.29</ecNumber>
    </recommendedName>
    <alternativeName>
        <fullName evidence="5">Guanine insertion enzyme</fullName>
    </alternativeName>
    <alternativeName>
        <fullName evidence="5">tRNA-guanine transglycosylase</fullName>
    </alternativeName>
</protein>
<comment type="cofactor">
    <cofactor evidence="5">
        <name>Zn(2+)</name>
        <dbReference type="ChEBI" id="CHEBI:29105"/>
    </cofactor>
    <text evidence="5">Binds 1 zinc ion per subunit.</text>
</comment>
<dbReference type="Pfam" id="PF01702">
    <property type="entry name" value="TGT"/>
    <property type="match status" value="1"/>
</dbReference>
<keyword evidence="5" id="KW-0862">Zinc</keyword>
<feature type="active site" description="Proton acceptor" evidence="5">
    <location>
        <position position="91"/>
    </location>
</feature>